<dbReference type="Proteomes" id="UP001595912">
    <property type="component" value="Unassembled WGS sequence"/>
</dbReference>
<dbReference type="PANTHER" id="PTHR45527">
    <property type="entry name" value="NONRIBOSOMAL PEPTIDE SYNTHETASE"/>
    <property type="match status" value="1"/>
</dbReference>
<dbReference type="Gene3D" id="3.30.559.30">
    <property type="entry name" value="Nonribosomal peptide synthetase, condensation domain"/>
    <property type="match status" value="1"/>
</dbReference>
<dbReference type="Pfam" id="PF00668">
    <property type="entry name" value="Condensation"/>
    <property type="match status" value="1"/>
</dbReference>
<sequence>MDQVAVEFAGEGAGAGDLSWGQQDIWQAMVRQRSWLPNGAWGPLAAGTTVEDVAEQLRYMMSRFPSARTRLRFDADGRPTQVVAASGEITLEIVEAGGDDPAAVAEAVRLRLQDTAFDFAEDWPIRMAAVRSGGALTHLVVVMCHLVADGFGTGVLLEDLATRVTTPIPAMQPLDQAAWQASASGQRQNTLALRHWDGILRGMPPRRFPDTVDKPEPRHWRGEFTSFALGPALRSVTEQTGVAPAPALLAVFAVALARVTGINPVVLRPMVNNRFRPGLDRVVCMLAQYGLCQLDVAGVSFAEVLDRARRGAMTTYKHAYYHPVELDDLVRRVVAERGDELELPCYFNDRRAADPGKGDDEPVDLREAAARSTFLWTTRQDVPFEPLIVHIDDIPDAVRAIIFMDTHVVSPADGEALLRGMEAVAVEAALDPGAPTGV</sequence>
<proteinExistence type="predicted"/>
<dbReference type="RefSeq" id="WP_380118090.1">
    <property type="nucleotide sequence ID" value="NZ_JBHSIU010000030.1"/>
</dbReference>
<protein>
    <submittedName>
        <fullName evidence="2">Condensation domain-containing protein</fullName>
    </submittedName>
</protein>
<dbReference type="InterPro" id="IPR023213">
    <property type="entry name" value="CAT-like_dom_sf"/>
</dbReference>
<accession>A0ABV9VXX7</accession>
<keyword evidence="3" id="KW-1185">Reference proteome</keyword>
<evidence type="ECO:0000259" key="1">
    <source>
        <dbReference type="Pfam" id="PF00668"/>
    </source>
</evidence>
<organism evidence="2 3">
    <name type="scientific">Dactylosporangium cerinum</name>
    <dbReference type="NCBI Taxonomy" id="1434730"/>
    <lineage>
        <taxon>Bacteria</taxon>
        <taxon>Bacillati</taxon>
        <taxon>Actinomycetota</taxon>
        <taxon>Actinomycetes</taxon>
        <taxon>Micromonosporales</taxon>
        <taxon>Micromonosporaceae</taxon>
        <taxon>Dactylosporangium</taxon>
    </lineage>
</organism>
<gene>
    <name evidence="2" type="ORF">ACFPIJ_25895</name>
</gene>
<reference evidence="3" key="1">
    <citation type="journal article" date="2019" name="Int. J. Syst. Evol. Microbiol.">
        <title>The Global Catalogue of Microorganisms (GCM) 10K type strain sequencing project: providing services to taxonomists for standard genome sequencing and annotation.</title>
        <authorList>
            <consortium name="The Broad Institute Genomics Platform"/>
            <consortium name="The Broad Institute Genome Sequencing Center for Infectious Disease"/>
            <person name="Wu L."/>
            <person name="Ma J."/>
        </authorList>
    </citation>
    <scope>NUCLEOTIDE SEQUENCE [LARGE SCALE GENOMIC DNA]</scope>
    <source>
        <strain evidence="3">CGMCC 4.7152</strain>
    </source>
</reference>
<dbReference type="Gene3D" id="3.30.559.10">
    <property type="entry name" value="Chloramphenicol acetyltransferase-like domain"/>
    <property type="match status" value="1"/>
</dbReference>
<evidence type="ECO:0000313" key="2">
    <source>
        <dbReference type="EMBL" id="MFC5001257.1"/>
    </source>
</evidence>
<dbReference type="InterPro" id="IPR001242">
    <property type="entry name" value="Condensation_dom"/>
</dbReference>
<comment type="caution">
    <text evidence="2">The sequence shown here is derived from an EMBL/GenBank/DDBJ whole genome shotgun (WGS) entry which is preliminary data.</text>
</comment>
<dbReference type="PANTHER" id="PTHR45527:SF1">
    <property type="entry name" value="FATTY ACID SYNTHASE"/>
    <property type="match status" value="1"/>
</dbReference>
<dbReference type="EMBL" id="JBHSIU010000030">
    <property type="protein sequence ID" value="MFC5001257.1"/>
    <property type="molecule type" value="Genomic_DNA"/>
</dbReference>
<name>A0ABV9VXX7_9ACTN</name>
<dbReference type="SUPFAM" id="SSF52777">
    <property type="entry name" value="CoA-dependent acyltransferases"/>
    <property type="match status" value="2"/>
</dbReference>
<feature type="domain" description="Condensation" evidence="1">
    <location>
        <begin position="50"/>
        <end position="325"/>
    </location>
</feature>
<evidence type="ECO:0000313" key="3">
    <source>
        <dbReference type="Proteomes" id="UP001595912"/>
    </source>
</evidence>